<feature type="region of interest" description="Disordered" evidence="4">
    <location>
        <begin position="216"/>
        <end position="244"/>
    </location>
</feature>
<proteinExistence type="predicted"/>
<evidence type="ECO:0000256" key="4">
    <source>
        <dbReference type="SAM" id="MobiDB-lite"/>
    </source>
</evidence>
<gene>
    <name evidence="6" type="ORF">GSOID_T00012237001</name>
</gene>
<feature type="compositionally biased region" description="Low complexity" evidence="4">
    <location>
        <begin position="229"/>
        <end position="238"/>
    </location>
</feature>
<evidence type="ECO:0000313" key="6">
    <source>
        <dbReference type="EMBL" id="CBY15328.1"/>
    </source>
</evidence>
<evidence type="ECO:0000259" key="5">
    <source>
        <dbReference type="Pfam" id="PF12012"/>
    </source>
</evidence>
<dbReference type="EMBL" id="FN653481">
    <property type="protein sequence ID" value="CBY15328.1"/>
    <property type="molecule type" value="Genomic_DNA"/>
</dbReference>
<dbReference type="Pfam" id="PF12012">
    <property type="entry name" value="DUF3504"/>
    <property type="match status" value="1"/>
</dbReference>
<feature type="domain" description="ZMYM2-like/QRICH1 C-terminal" evidence="5">
    <location>
        <begin position="7"/>
        <end position="62"/>
    </location>
</feature>
<feature type="non-terminal residue" evidence="6">
    <location>
        <position position="269"/>
    </location>
</feature>
<dbReference type="Proteomes" id="UP000001307">
    <property type="component" value="Unassembled WGS sequence"/>
</dbReference>
<name>E4Y0C0_OIKDI</name>
<feature type="compositionally biased region" description="Polar residues" evidence="4">
    <location>
        <begin position="218"/>
        <end position="227"/>
    </location>
</feature>
<evidence type="ECO:0000256" key="1">
    <source>
        <dbReference type="ARBA" id="ARBA00022499"/>
    </source>
</evidence>
<keyword evidence="7" id="KW-1185">Reference proteome</keyword>
<dbReference type="PANTHER" id="PTHR21446">
    <property type="entry name" value="DUF3504 DOMAIN-CONTAINING PROTEIN"/>
    <property type="match status" value="1"/>
</dbReference>
<keyword evidence="2" id="KW-0597">Phosphoprotein</keyword>
<dbReference type="AlphaFoldDB" id="E4Y0C0"/>
<feature type="compositionally biased region" description="Polar residues" evidence="4">
    <location>
        <begin position="120"/>
        <end position="130"/>
    </location>
</feature>
<feature type="compositionally biased region" description="Low complexity" evidence="4">
    <location>
        <begin position="92"/>
        <end position="119"/>
    </location>
</feature>
<protein>
    <recommendedName>
        <fullName evidence="5">ZMYM2-like/QRICH1 C-terminal domain-containing protein</fullName>
    </recommendedName>
</protein>
<reference evidence="6" key="1">
    <citation type="journal article" date="2010" name="Science">
        <title>Plasticity of animal genome architecture unmasked by rapid evolution of a pelagic tunicate.</title>
        <authorList>
            <person name="Denoeud F."/>
            <person name="Henriet S."/>
            <person name="Mungpakdee S."/>
            <person name="Aury J.M."/>
            <person name="Da Silva C."/>
            <person name="Brinkmann H."/>
            <person name="Mikhaleva J."/>
            <person name="Olsen L.C."/>
            <person name="Jubin C."/>
            <person name="Canestro C."/>
            <person name="Bouquet J.M."/>
            <person name="Danks G."/>
            <person name="Poulain J."/>
            <person name="Campsteijn C."/>
            <person name="Adamski M."/>
            <person name="Cross I."/>
            <person name="Yadetie F."/>
            <person name="Muffato M."/>
            <person name="Louis A."/>
            <person name="Butcher S."/>
            <person name="Tsagkogeorga G."/>
            <person name="Konrad A."/>
            <person name="Singh S."/>
            <person name="Jensen M.F."/>
            <person name="Cong E.H."/>
            <person name="Eikeseth-Otteraa H."/>
            <person name="Noel B."/>
            <person name="Anthouard V."/>
            <person name="Porcel B.M."/>
            <person name="Kachouri-Lafond R."/>
            <person name="Nishino A."/>
            <person name="Ugolini M."/>
            <person name="Chourrout P."/>
            <person name="Nishida H."/>
            <person name="Aasland R."/>
            <person name="Huzurbazar S."/>
            <person name="Westhof E."/>
            <person name="Delsuc F."/>
            <person name="Lehrach H."/>
            <person name="Reinhardt R."/>
            <person name="Weissenbach J."/>
            <person name="Roy S.W."/>
            <person name="Artiguenave F."/>
            <person name="Postlethwait J.H."/>
            <person name="Manak J.R."/>
            <person name="Thompson E.M."/>
            <person name="Jaillon O."/>
            <person name="Du Pasquier L."/>
            <person name="Boudinot P."/>
            <person name="Liberles D.A."/>
            <person name="Volff J.N."/>
            <person name="Philippe H."/>
            <person name="Lenhard B."/>
            <person name="Roest Crollius H."/>
            <person name="Wincker P."/>
            <person name="Chourrout D."/>
        </authorList>
    </citation>
    <scope>NUCLEOTIDE SEQUENCE [LARGE SCALE GENOMIC DNA]</scope>
</reference>
<feature type="region of interest" description="Disordered" evidence="4">
    <location>
        <begin position="83"/>
        <end position="138"/>
    </location>
</feature>
<keyword evidence="3" id="KW-0832">Ubl conjugation</keyword>
<evidence type="ECO:0000313" key="7">
    <source>
        <dbReference type="Proteomes" id="UP000001307"/>
    </source>
</evidence>
<accession>E4Y0C0</accession>
<dbReference type="OrthoDB" id="10067014at2759"/>
<dbReference type="PANTHER" id="PTHR21446:SF12">
    <property type="entry name" value="POTASSIUM CHANNEL TETRAMERIZATION DOMAIN CONTAINING 1"/>
    <property type="match status" value="1"/>
</dbReference>
<keyword evidence="1" id="KW-1017">Isopeptide bond</keyword>
<evidence type="ECO:0000256" key="3">
    <source>
        <dbReference type="ARBA" id="ARBA00022843"/>
    </source>
</evidence>
<organism evidence="6">
    <name type="scientific">Oikopleura dioica</name>
    <name type="common">Tunicate</name>
    <dbReference type="NCBI Taxonomy" id="34765"/>
    <lineage>
        <taxon>Eukaryota</taxon>
        <taxon>Metazoa</taxon>
        <taxon>Chordata</taxon>
        <taxon>Tunicata</taxon>
        <taxon>Appendicularia</taxon>
        <taxon>Copelata</taxon>
        <taxon>Oikopleuridae</taxon>
        <taxon>Oikopleura</taxon>
    </lineage>
</organism>
<dbReference type="InterPro" id="IPR021893">
    <property type="entry name" value="ZMYM2-like_C"/>
</dbReference>
<dbReference type="InterPro" id="IPR052787">
    <property type="entry name" value="MAVS"/>
</dbReference>
<dbReference type="InParanoid" id="E4Y0C0"/>
<evidence type="ECO:0000256" key="2">
    <source>
        <dbReference type="ARBA" id="ARBA00022553"/>
    </source>
</evidence>
<sequence>MYETGGDLCPVKSYQLYLMKLHPLQPRLFQQPRRKATPDSPMWYGKAPIGEKALQQMMANISAAAKLSKRYTNHCVRTTALEQFSTSRRVRPAQSSSVGSSPNSSPKMSSPEQSSSRTSPVVQSPQMSPRQSLQLKAAQHAAQYQQSLQAYAQNQIMEHSLNQMKQNISQLNSFLAPQSAHSINPLSSMGVDPLYDAPPATPVYHADEIEAGQHMSAHMSSPTNVSFDSGASSPNSRASSEHRDSICKISSEDLLNFQASAEAQALMLQ</sequence>